<dbReference type="Pfam" id="PF02896">
    <property type="entry name" value="PEP-utilizers_C"/>
    <property type="match status" value="1"/>
</dbReference>
<keyword evidence="5" id="KW-0479">Metal-binding</keyword>
<dbReference type="InterPro" id="IPR008731">
    <property type="entry name" value="PTS_EIN"/>
</dbReference>
<dbReference type="SUPFAM" id="SSF47831">
    <property type="entry name" value="Enzyme I of the PEP:sugar phosphotransferase system HPr-binding (sub)domain"/>
    <property type="match status" value="1"/>
</dbReference>
<proteinExistence type="inferred from homology"/>
<dbReference type="PROSITE" id="PS00370">
    <property type="entry name" value="PEP_ENZYMES_PHOS_SITE"/>
    <property type="match status" value="1"/>
</dbReference>
<feature type="domain" description="PEP-utilising enzyme C-terminal" evidence="10">
    <location>
        <begin position="254"/>
        <end position="514"/>
    </location>
</feature>
<accession>A0ABP9RC13</accession>
<dbReference type="PANTHER" id="PTHR46244:SF3">
    <property type="entry name" value="PHOSPHOENOLPYRUVATE-PROTEIN PHOSPHOTRANSFERASE"/>
    <property type="match status" value="1"/>
</dbReference>
<evidence type="ECO:0000259" key="9">
    <source>
        <dbReference type="Pfam" id="PF00391"/>
    </source>
</evidence>
<dbReference type="SUPFAM" id="SSF52009">
    <property type="entry name" value="Phosphohistidine domain"/>
    <property type="match status" value="1"/>
</dbReference>
<dbReference type="InterPro" id="IPR023151">
    <property type="entry name" value="PEP_util_CS"/>
</dbReference>
<dbReference type="PANTHER" id="PTHR46244">
    <property type="entry name" value="PHOSPHOENOLPYRUVATE-PROTEIN PHOSPHOTRANSFERASE"/>
    <property type="match status" value="1"/>
</dbReference>
<sequence>MTEVLTVTGIGVCGGRAVGRAHRAGPAVAEPDVRPDAVPADDRPAEAARAEAALVAVAEGYESLAATAPAEVAEVITADAMMARDPVLAGGARDGVLSRGLSAEAAVWTAAGELRERLRGLGGYLAERAADLDDVRVRAVCHLRGEPATRARPADGPHILVADDLSPADTAALDLSQVSAFVTERGGPTSHTAILARMLGIPAVVACPGAADIEAGRLIAVHGDTGLVDLRPPADEPVTVPRPRSAEPLSWAGELADGTPVGLLANVEGEPSAVASAGAGGVGLLRTELLFLDRPTAPTRDEQAEVYRRLFRHFPGRRVVVRTWDAGADKPLAFLGFPDEPNPALGVRGYRATPVGSAALDTQLDAIASAAADTDAEVWVMAPMVSTPVEAAEFAAAVRRRGLSPGVMIEVPAAALAADRILAEVDFVSIGTNDLAQYTFAADRLATALAALHDPWQPPLLRLIEMVGAAGAAAGKPVGVCGEAAGDPKLAPVLIGLGVSSLSAAPIALPALATALTGLTLADCRAQARAALGSPS</sequence>
<keyword evidence="6" id="KW-0418">Kinase</keyword>
<dbReference type="RefSeq" id="WP_185062199.1">
    <property type="nucleotide sequence ID" value="NZ_BAABJP010000062.1"/>
</dbReference>
<gene>
    <name evidence="12" type="primary">ptsP_1</name>
    <name evidence="12" type="ORF">GCM10023321_79620</name>
</gene>
<comment type="cofactor">
    <cofactor evidence="1">
        <name>Mg(2+)</name>
        <dbReference type="ChEBI" id="CHEBI:18420"/>
    </cofactor>
</comment>
<evidence type="ECO:0000259" key="11">
    <source>
        <dbReference type="Pfam" id="PF05524"/>
    </source>
</evidence>
<keyword evidence="7" id="KW-0460">Magnesium</keyword>
<evidence type="ECO:0000256" key="8">
    <source>
        <dbReference type="ARBA" id="ARBA00033235"/>
    </source>
</evidence>
<dbReference type="InterPro" id="IPR008279">
    <property type="entry name" value="PEP-util_enz_mobile_dom"/>
</dbReference>
<dbReference type="Gene3D" id="3.20.20.60">
    <property type="entry name" value="Phosphoenolpyruvate-binding domains"/>
    <property type="match status" value="1"/>
</dbReference>
<dbReference type="InterPro" id="IPR018274">
    <property type="entry name" value="PEP_util_AS"/>
</dbReference>
<evidence type="ECO:0000256" key="7">
    <source>
        <dbReference type="ARBA" id="ARBA00022842"/>
    </source>
</evidence>
<evidence type="ECO:0000256" key="4">
    <source>
        <dbReference type="ARBA" id="ARBA00022679"/>
    </source>
</evidence>
<dbReference type="SUPFAM" id="SSF51621">
    <property type="entry name" value="Phosphoenolpyruvate/pyruvate domain"/>
    <property type="match status" value="1"/>
</dbReference>
<dbReference type="Proteomes" id="UP001428817">
    <property type="component" value="Unassembled WGS sequence"/>
</dbReference>
<evidence type="ECO:0000313" key="13">
    <source>
        <dbReference type="Proteomes" id="UP001428817"/>
    </source>
</evidence>
<dbReference type="Pfam" id="PF05524">
    <property type="entry name" value="PEP-utilisers_N"/>
    <property type="match status" value="1"/>
</dbReference>
<dbReference type="Gene3D" id="3.50.30.10">
    <property type="entry name" value="Phosphohistidine domain"/>
    <property type="match status" value="1"/>
</dbReference>
<evidence type="ECO:0000259" key="10">
    <source>
        <dbReference type="Pfam" id="PF02896"/>
    </source>
</evidence>
<dbReference type="InterPro" id="IPR015813">
    <property type="entry name" value="Pyrv/PenolPyrv_kinase-like_dom"/>
</dbReference>
<keyword evidence="13" id="KW-1185">Reference proteome</keyword>
<reference evidence="13" key="1">
    <citation type="journal article" date="2019" name="Int. J. Syst. Evol. Microbiol.">
        <title>The Global Catalogue of Microorganisms (GCM) 10K type strain sequencing project: providing services to taxonomists for standard genome sequencing and annotation.</title>
        <authorList>
            <consortium name="The Broad Institute Genomics Platform"/>
            <consortium name="The Broad Institute Genome Sequencing Center for Infectious Disease"/>
            <person name="Wu L."/>
            <person name="Ma J."/>
        </authorList>
    </citation>
    <scope>NUCLEOTIDE SEQUENCE [LARGE SCALE GENOMIC DNA]</scope>
    <source>
        <strain evidence="13">JCM 18303</strain>
    </source>
</reference>
<dbReference type="PRINTS" id="PR01736">
    <property type="entry name" value="PHPHTRNFRASE"/>
</dbReference>
<comment type="similarity">
    <text evidence="2">Belongs to the PEP-utilizing enzyme family.</text>
</comment>
<dbReference type="Gene3D" id="1.10.274.10">
    <property type="entry name" value="PtsI, HPr-binding domain"/>
    <property type="match status" value="1"/>
</dbReference>
<feature type="domain" description="PEP-utilising enzyme mobile" evidence="9">
    <location>
        <begin position="157"/>
        <end position="226"/>
    </location>
</feature>
<dbReference type="InterPro" id="IPR000121">
    <property type="entry name" value="PEP_util_C"/>
</dbReference>
<evidence type="ECO:0000256" key="2">
    <source>
        <dbReference type="ARBA" id="ARBA00007837"/>
    </source>
</evidence>
<comment type="caution">
    <text evidence="12">The sequence shown here is derived from an EMBL/GenBank/DDBJ whole genome shotgun (WGS) entry which is preliminary data.</text>
</comment>
<name>A0ABP9RC13_9PSEU</name>
<dbReference type="InterPro" id="IPR050499">
    <property type="entry name" value="PEP-utilizing_PTS_enzyme"/>
</dbReference>
<dbReference type="PROSITE" id="PS00742">
    <property type="entry name" value="PEP_ENZYMES_2"/>
    <property type="match status" value="1"/>
</dbReference>
<organism evidence="12 13">
    <name type="scientific">Pseudonocardia eucalypti</name>
    <dbReference type="NCBI Taxonomy" id="648755"/>
    <lineage>
        <taxon>Bacteria</taxon>
        <taxon>Bacillati</taxon>
        <taxon>Actinomycetota</taxon>
        <taxon>Actinomycetes</taxon>
        <taxon>Pseudonocardiales</taxon>
        <taxon>Pseudonocardiaceae</taxon>
        <taxon>Pseudonocardia</taxon>
    </lineage>
</organism>
<protein>
    <recommendedName>
        <fullName evidence="3">Phosphoenolpyruvate-protein phosphotransferase</fullName>
    </recommendedName>
    <alternativeName>
        <fullName evidence="8">Phosphotransferase system, enzyme I</fullName>
    </alternativeName>
</protein>
<evidence type="ECO:0000256" key="6">
    <source>
        <dbReference type="ARBA" id="ARBA00022777"/>
    </source>
</evidence>
<keyword evidence="4" id="KW-0808">Transferase</keyword>
<dbReference type="InterPro" id="IPR040442">
    <property type="entry name" value="Pyrv_kinase-like_dom_sf"/>
</dbReference>
<dbReference type="EMBL" id="BAABJP010000062">
    <property type="protein sequence ID" value="GAA5174845.1"/>
    <property type="molecule type" value="Genomic_DNA"/>
</dbReference>
<evidence type="ECO:0000313" key="12">
    <source>
        <dbReference type="EMBL" id="GAA5174845.1"/>
    </source>
</evidence>
<feature type="domain" description="Phosphotransferase system enzyme I N-terminal" evidence="11">
    <location>
        <begin position="8"/>
        <end position="128"/>
    </location>
</feature>
<dbReference type="Pfam" id="PF00391">
    <property type="entry name" value="PEP-utilizers"/>
    <property type="match status" value="1"/>
</dbReference>
<evidence type="ECO:0000256" key="3">
    <source>
        <dbReference type="ARBA" id="ARBA00016544"/>
    </source>
</evidence>
<evidence type="ECO:0000256" key="1">
    <source>
        <dbReference type="ARBA" id="ARBA00001946"/>
    </source>
</evidence>
<evidence type="ECO:0000256" key="5">
    <source>
        <dbReference type="ARBA" id="ARBA00022723"/>
    </source>
</evidence>
<dbReference type="InterPro" id="IPR036618">
    <property type="entry name" value="PtsI_HPr-bd_sf"/>
</dbReference>
<dbReference type="InterPro" id="IPR036637">
    <property type="entry name" value="Phosphohistidine_dom_sf"/>
</dbReference>